<gene>
    <name evidence="6" type="ORF">D9758_007085</name>
</gene>
<dbReference type="Pfam" id="PF00501">
    <property type="entry name" value="AMP-binding"/>
    <property type="match status" value="1"/>
</dbReference>
<accession>A0A8H5GDK5</accession>
<keyword evidence="7" id="KW-1185">Reference proteome</keyword>
<organism evidence="6 7">
    <name type="scientific">Tetrapyrgos nigripes</name>
    <dbReference type="NCBI Taxonomy" id="182062"/>
    <lineage>
        <taxon>Eukaryota</taxon>
        <taxon>Fungi</taxon>
        <taxon>Dikarya</taxon>
        <taxon>Basidiomycota</taxon>
        <taxon>Agaricomycotina</taxon>
        <taxon>Agaricomycetes</taxon>
        <taxon>Agaricomycetidae</taxon>
        <taxon>Agaricales</taxon>
        <taxon>Marasmiineae</taxon>
        <taxon>Marasmiaceae</taxon>
        <taxon>Tetrapyrgos</taxon>
    </lineage>
</organism>
<keyword evidence="3" id="KW-1133">Transmembrane helix</keyword>
<dbReference type="InterPro" id="IPR042099">
    <property type="entry name" value="ANL_N_sf"/>
</dbReference>
<evidence type="ECO:0000256" key="3">
    <source>
        <dbReference type="SAM" id="Phobius"/>
    </source>
</evidence>
<evidence type="ECO:0000259" key="4">
    <source>
        <dbReference type="Pfam" id="PF00501"/>
    </source>
</evidence>
<keyword evidence="1" id="KW-0596">Phosphopantetheine</keyword>
<dbReference type="Pfam" id="PF23562">
    <property type="entry name" value="AMP-binding_C_3"/>
    <property type="match status" value="1"/>
</dbReference>
<dbReference type="AlphaFoldDB" id="A0A8H5GDK5"/>
<evidence type="ECO:0000313" key="6">
    <source>
        <dbReference type="EMBL" id="KAF5362846.1"/>
    </source>
</evidence>
<keyword evidence="3" id="KW-0472">Membrane</keyword>
<dbReference type="OrthoDB" id="429813at2759"/>
<dbReference type="InterPro" id="IPR051414">
    <property type="entry name" value="Adenylate-forming_Reductase"/>
</dbReference>
<dbReference type="Proteomes" id="UP000559256">
    <property type="component" value="Unassembled WGS sequence"/>
</dbReference>
<name>A0A8H5GDK5_9AGAR</name>
<dbReference type="SUPFAM" id="SSF56801">
    <property type="entry name" value="Acetyl-CoA synthetase-like"/>
    <property type="match status" value="1"/>
</dbReference>
<evidence type="ECO:0000256" key="1">
    <source>
        <dbReference type="ARBA" id="ARBA00022450"/>
    </source>
</evidence>
<protein>
    <recommendedName>
        <fullName evidence="8">Acetyl-CoA synthetase-like protein</fullName>
    </recommendedName>
</protein>
<evidence type="ECO:0008006" key="8">
    <source>
        <dbReference type="Google" id="ProtNLM"/>
    </source>
</evidence>
<dbReference type="PANTHER" id="PTHR43439:SF2">
    <property type="entry name" value="ENZYME, PUTATIVE (JCVI)-RELATED"/>
    <property type="match status" value="1"/>
</dbReference>
<dbReference type="Gene3D" id="3.40.50.720">
    <property type="entry name" value="NAD(P)-binding Rossmann-like Domain"/>
    <property type="match status" value="1"/>
</dbReference>
<dbReference type="Gene3D" id="3.40.50.12780">
    <property type="entry name" value="N-terminal domain of ligase-like"/>
    <property type="match status" value="1"/>
</dbReference>
<evidence type="ECO:0000313" key="7">
    <source>
        <dbReference type="Proteomes" id="UP000559256"/>
    </source>
</evidence>
<feature type="transmembrane region" description="Helical" evidence="3">
    <location>
        <begin position="110"/>
        <end position="130"/>
    </location>
</feature>
<dbReference type="EMBL" id="JAACJM010000036">
    <property type="protein sequence ID" value="KAF5362846.1"/>
    <property type="molecule type" value="Genomic_DNA"/>
</dbReference>
<dbReference type="Pfam" id="PF07993">
    <property type="entry name" value="NAD_binding_4"/>
    <property type="match status" value="1"/>
</dbReference>
<reference evidence="6 7" key="1">
    <citation type="journal article" date="2020" name="ISME J.">
        <title>Uncovering the hidden diversity of litter-decomposition mechanisms in mushroom-forming fungi.</title>
        <authorList>
            <person name="Floudas D."/>
            <person name="Bentzer J."/>
            <person name="Ahren D."/>
            <person name="Johansson T."/>
            <person name="Persson P."/>
            <person name="Tunlid A."/>
        </authorList>
    </citation>
    <scope>NUCLEOTIDE SEQUENCE [LARGE SCALE GENOMIC DNA]</scope>
    <source>
        <strain evidence="6 7">CBS 291.85</strain>
    </source>
</reference>
<feature type="domain" description="AMP-dependent synthetase/ligase" evidence="4">
    <location>
        <begin position="50"/>
        <end position="401"/>
    </location>
</feature>
<sequence>MPKRFSSLQSRPPLFYTTAQAQNCSDFSIPPLDGSILNGDLIDWHMERSRSYPYAVLLDDEGEDIYLTYAELGEAVHRFGRHLLNTIPGGPIDTDGRPKTIALYAALDPLIYVVTVLAIVRAGFVPFLLSPRNSRPALVHLLSITSCAYIIASTPVPGLKPTALESITQSILDETSASGRSLHLLNPFTVSDLFPRLATLPVVPFTASEQFQPLPPLSTLIPGALENHAEWPWIIIHSSGSTKFPKPVHIGQRSGLQQWLTWPWTCETDVGGKIQGTLGTPCFHGMGLAMHVGASFSSGAISALWKPQDGTPVISTPERFLDGLKKSKADYSVIVPSFLKVWSSDPAAIEVLAGLEAVCYGAGPLPKCVGDKLVAGGVNIQNCYGLTETGVPCMILTKQKPGYDWQYIRFSKHVKPRLIPEERGRYILQFVNCDSHALPFLNVQEDGIRAFNTQDVLEEHPVKSEYYRIVGRADDQIMMANGEKTNPGPLELIIQTDPLVNGAFMFGRSRTHTGVAVEPTEPIDLSDRTEIAKFRNAIWASVEKANALAPQHSRIFKEYILVCDPANRPLPRTPKGDVQRKPAYELYQEDIQRLYREVEEVTGSDWAKPPQSWDAEGIHAFVDRIIDGTVGVTMNSRVDPGKDLFTQGCDSLQATYIRQAILTALHQYASTVGSRLPPDYASKIPNNFVYEHLTQNAVEEFLLSLVRDESVEDLKGEQRKVREMKAMVDKYTKDWPLSTIPLKVGYRPYKETVLITGTTGTLGTYLLGELLRNSRFVTIYALNRGSDHVQRQRDAFLDKGLDVSLLENQKLHLLEYDMTDPKLGLSESLYEEIRNSVTTIIANAWTLNFSMTLSSFDSHIKGIRNLVDLSLRAPFYNPQILFSSSVATILGWESDSYIPERDLGPQYAVTNGYSEAKWVAEQVLLSASRFTGLRTRILRIGQLSGSRVNGSWNLTDWVPQIVQSGCALRMLPDFPSKSVVSWLPIDVAAEAFMNAIFLTVPGSRYVNVVHPYPVSWHILFTEIACALGNLPLVPYVQWYSALQEISMRPHAAEKVTAVRILDFFSAGTMDLTTNVKREAMGMGMLATDIAKKFCPSVATASPLDGRDASKWIQYWRDHGMFEL</sequence>
<dbReference type="InterPro" id="IPR000873">
    <property type="entry name" value="AMP-dep_synth/lig_dom"/>
</dbReference>
<feature type="domain" description="Thioester reductase (TE)" evidence="5">
    <location>
        <begin position="755"/>
        <end position="991"/>
    </location>
</feature>
<keyword evidence="2" id="KW-0597">Phosphoprotein</keyword>
<keyword evidence="3" id="KW-0812">Transmembrane</keyword>
<dbReference type="PANTHER" id="PTHR43439">
    <property type="entry name" value="PHENYLACETATE-COENZYME A LIGASE"/>
    <property type="match status" value="1"/>
</dbReference>
<evidence type="ECO:0000259" key="5">
    <source>
        <dbReference type="Pfam" id="PF07993"/>
    </source>
</evidence>
<dbReference type="SUPFAM" id="SSF51735">
    <property type="entry name" value="NAD(P)-binding Rossmann-fold domains"/>
    <property type="match status" value="1"/>
</dbReference>
<evidence type="ECO:0000256" key="2">
    <source>
        <dbReference type="ARBA" id="ARBA00022553"/>
    </source>
</evidence>
<dbReference type="InterPro" id="IPR036291">
    <property type="entry name" value="NAD(P)-bd_dom_sf"/>
</dbReference>
<proteinExistence type="predicted"/>
<dbReference type="InterPro" id="IPR013120">
    <property type="entry name" value="FAR_NAD-bd"/>
</dbReference>
<comment type="caution">
    <text evidence="6">The sequence shown here is derived from an EMBL/GenBank/DDBJ whole genome shotgun (WGS) entry which is preliminary data.</text>
</comment>